<gene>
    <name evidence="2" type="ORF">DFA_02882</name>
</gene>
<evidence type="ECO:0000313" key="2">
    <source>
        <dbReference type="EMBL" id="EGG24638.1"/>
    </source>
</evidence>
<dbReference type="AlphaFoldDB" id="F4PIQ9"/>
<accession>F4PIQ9</accession>
<feature type="transmembrane region" description="Helical" evidence="1">
    <location>
        <begin position="15"/>
        <end position="34"/>
    </location>
</feature>
<proteinExistence type="predicted"/>
<keyword evidence="3" id="KW-1185">Reference proteome</keyword>
<keyword evidence="1" id="KW-0812">Transmembrane</keyword>
<dbReference type="RefSeq" id="XP_004362489.1">
    <property type="nucleotide sequence ID" value="XM_004362432.1"/>
</dbReference>
<name>F4PIQ9_CACFS</name>
<dbReference type="EMBL" id="GL883006">
    <property type="protein sequence ID" value="EGG24638.1"/>
    <property type="molecule type" value="Genomic_DNA"/>
</dbReference>
<sequence length="131" mass="14987">MYQQKDKSIIDESTGLIYLFVGPGWLLTSTIIFVQKQSPVGPTKQPPPPPPTRLQKSLILISIECIGIDTLQWHIISKSQALERLDEQKCYRICTYRVDVHDRFDRQIKDGTNILLGNLYDDLQQSIGLCK</sequence>
<keyword evidence="1" id="KW-1133">Transmembrane helix</keyword>
<protein>
    <submittedName>
        <fullName evidence="2">Uncharacterized protein</fullName>
    </submittedName>
</protein>
<reference evidence="3" key="1">
    <citation type="journal article" date="2011" name="Genome Res.">
        <title>Phylogeny-wide analysis of social amoeba genomes highlights ancient origins for complex intercellular communication.</title>
        <authorList>
            <person name="Heidel A.J."/>
            <person name="Lawal H.M."/>
            <person name="Felder M."/>
            <person name="Schilde C."/>
            <person name="Helps N.R."/>
            <person name="Tunggal B."/>
            <person name="Rivero F."/>
            <person name="John U."/>
            <person name="Schleicher M."/>
            <person name="Eichinger L."/>
            <person name="Platzer M."/>
            <person name="Noegel A.A."/>
            <person name="Schaap P."/>
            <person name="Gloeckner G."/>
        </authorList>
    </citation>
    <scope>NUCLEOTIDE SEQUENCE [LARGE SCALE GENOMIC DNA]</scope>
    <source>
        <strain evidence="3">SH3</strain>
    </source>
</reference>
<dbReference type="GeneID" id="14876965"/>
<keyword evidence="1" id="KW-0472">Membrane</keyword>
<evidence type="ECO:0000256" key="1">
    <source>
        <dbReference type="SAM" id="Phobius"/>
    </source>
</evidence>
<dbReference type="Proteomes" id="UP000007797">
    <property type="component" value="Unassembled WGS sequence"/>
</dbReference>
<dbReference type="KEGG" id="dfa:DFA_02882"/>
<organism evidence="2 3">
    <name type="scientific">Cavenderia fasciculata</name>
    <name type="common">Slime mold</name>
    <name type="synonym">Dictyostelium fasciculatum</name>
    <dbReference type="NCBI Taxonomy" id="261658"/>
    <lineage>
        <taxon>Eukaryota</taxon>
        <taxon>Amoebozoa</taxon>
        <taxon>Evosea</taxon>
        <taxon>Eumycetozoa</taxon>
        <taxon>Dictyostelia</taxon>
        <taxon>Acytosteliales</taxon>
        <taxon>Cavenderiaceae</taxon>
        <taxon>Cavenderia</taxon>
    </lineage>
</organism>
<evidence type="ECO:0000313" key="3">
    <source>
        <dbReference type="Proteomes" id="UP000007797"/>
    </source>
</evidence>